<reference evidence="2" key="1">
    <citation type="submission" date="2015-07" db="EMBL/GenBank/DDBJ databases">
        <title>Draft Genome Sequences of Anaerolinea thermolimosa IMO-1, Bellilinea caldifistulae GOMI-1, Leptolinea tardivitalis YMTK-2, Levilinea saccharolytica KIBI-1,Longilinea arvoryzae KOME-1, Previously Described as Members of the Anaerolineaceae (Chloroflexi).</title>
        <authorList>
            <person name="Sekiguchi Y."/>
            <person name="Ohashi A."/>
            <person name="Matsuura N."/>
            <person name="Tourlousse M.D."/>
        </authorList>
    </citation>
    <scope>NUCLEOTIDE SEQUENCE [LARGE SCALE GENOMIC DNA]</scope>
    <source>
        <strain evidence="2">KOME-1</strain>
    </source>
</reference>
<dbReference type="STRING" id="360412.LARV_01029"/>
<keyword evidence="1" id="KW-0732">Signal</keyword>
<keyword evidence="3" id="KW-1185">Reference proteome</keyword>
<evidence type="ECO:0000313" key="2">
    <source>
        <dbReference type="EMBL" id="GAP13276.1"/>
    </source>
</evidence>
<protein>
    <recommendedName>
        <fullName evidence="4">Concanavalin A-like lectin/glucanases superfamily</fullName>
    </recommendedName>
</protein>
<organism evidence="2">
    <name type="scientific">Longilinea arvoryzae</name>
    <dbReference type="NCBI Taxonomy" id="360412"/>
    <lineage>
        <taxon>Bacteria</taxon>
        <taxon>Bacillati</taxon>
        <taxon>Chloroflexota</taxon>
        <taxon>Anaerolineae</taxon>
        <taxon>Anaerolineales</taxon>
        <taxon>Anaerolineaceae</taxon>
        <taxon>Longilinea</taxon>
    </lineage>
</organism>
<proteinExistence type="predicted"/>
<evidence type="ECO:0000313" key="3">
    <source>
        <dbReference type="Proteomes" id="UP000055060"/>
    </source>
</evidence>
<dbReference type="Gene3D" id="2.60.120.560">
    <property type="entry name" value="Exo-inulinase, domain 1"/>
    <property type="match status" value="1"/>
</dbReference>
<gene>
    <name evidence="2" type="ORF">LARV_01029</name>
</gene>
<dbReference type="EMBL" id="DF967972">
    <property type="protein sequence ID" value="GAP13276.1"/>
    <property type="molecule type" value="Genomic_DNA"/>
</dbReference>
<evidence type="ECO:0008006" key="4">
    <source>
        <dbReference type="Google" id="ProtNLM"/>
    </source>
</evidence>
<dbReference type="OrthoDB" id="165027at2"/>
<dbReference type="Proteomes" id="UP000055060">
    <property type="component" value="Unassembled WGS sequence"/>
</dbReference>
<feature type="signal peptide" evidence="1">
    <location>
        <begin position="1"/>
        <end position="22"/>
    </location>
</feature>
<accession>A0A0S7B7C7</accession>
<dbReference type="AlphaFoldDB" id="A0A0S7B7C7"/>
<sequence length="274" mass="29747">MKKHAWRIGLCLGLLLTLSGCAELLGTAQPLPTETPTVTPQPSATIQWFPDTPTPTPVPPLELLPTPAMRPGVGELLLEDDFSSASDWPTQKTDSGTVGLGANQLSIVISQPGVTLSSLRKTPDFGDFYLEVTVNPSMCKTDDRFGVLLRAQSEGDYYRLISDCAGNLRLERVLGGSATVVQNWTATILVRPPLSFKLGVWVYKKEMRVFVEDSFQFSASDPMLTGGRVGFYARAANQESLSVSFADLKVYALESGNIPPTPTITPTVTRTPRK</sequence>
<feature type="chain" id="PRO_5006632834" description="Concanavalin A-like lectin/glucanases superfamily" evidence="1">
    <location>
        <begin position="23"/>
        <end position="274"/>
    </location>
</feature>
<name>A0A0S7B7C7_9CHLR</name>
<dbReference type="PROSITE" id="PS51257">
    <property type="entry name" value="PROKAR_LIPOPROTEIN"/>
    <property type="match status" value="1"/>
</dbReference>
<evidence type="ECO:0000256" key="1">
    <source>
        <dbReference type="SAM" id="SignalP"/>
    </source>
</evidence>
<dbReference type="RefSeq" id="WP_152031712.1">
    <property type="nucleotide sequence ID" value="NZ_DF967972.1"/>
</dbReference>